<comment type="caution">
    <text evidence="2">The sequence shown here is derived from an EMBL/GenBank/DDBJ whole genome shotgun (WGS) entry which is preliminary data.</text>
</comment>
<keyword evidence="3" id="KW-1185">Reference proteome</keyword>
<feature type="region of interest" description="Disordered" evidence="1">
    <location>
        <begin position="166"/>
        <end position="185"/>
    </location>
</feature>
<evidence type="ECO:0000313" key="3">
    <source>
        <dbReference type="Proteomes" id="UP001213000"/>
    </source>
</evidence>
<sequence>MDPPQEELKSRVFEAAAALPRIRRFASLISSKELEPDDQLPFQPPADEERPKTRRVNPQRLALRLGPDLVAEMEALIVPGAKMPTFAVRKDFQDRYCVDRRHIYDYFHSRGLRVAKEDKHTNLKRRRVVKNEQAQQSTLPTAGLSTENPFQNHPGQTLPLVFSAESIHESHSPAGQPPQRAATYPGYTFNKRAKNAIPVENASPKPNPPSTAPPSRVDAVSASSSETESSNSSTHSQSEILDATEVDSHGQLSDGSSLSVIESIHGSRHEDFVPSLGSSWALDQCSNLYDLLDGEYSHVHNDSHLTGPYQAQGTLYRSPGDSFSDLDLHLLGEDAFEGSVKTAGYCDDTVIDGVTAWTVELPKRF</sequence>
<dbReference type="EMBL" id="JANIEX010000043">
    <property type="protein sequence ID" value="KAJ3575237.1"/>
    <property type="molecule type" value="Genomic_DNA"/>
</dbReference>
<dbReference type="Proteomes" id="UP001213000">
    <property type="component" value="Unassembled WGS sequence"/>
</dbReference>
<name>A0AAD5W0A6_9AGAR</name>
<proteinExistence type="predicted"/>
<reference evidence="2" key="1">
    <citation type="submission" date="2022-07" db="EMBL/GenBank/DDBJ databases">
        <title>Genome Sequence of Leucocoprinus birnbaumii.</title>
        <authorList>
            <person name="Buettner E."/>
        </authorList>
    </citation>
    <scope>NUCLEOTIDE SEQUENCE</scope>
    <source>
        <strain evidence="2">VT141</strain>
    </source>
</reference>
<protein>
    <submittedName>
        <fullName evidence="2">Uncharacterized protein</fullName>
    </submittedName>
</protein>
<feature type="region of interest" description="Disordered" evidence="1">
    <location>
        <begin position="126"/>
        <end position="157"/>
    </location>
</feature>
<feature type="region of interest" description="Disordered" evidence="1">
    <location>
        <begin position="35"/>
        <end position="55"/>
    </location>
</feature>
<dbReference type="AlphaFoldDB" id="A0AAD5W0A6"/>
<feature type="compositionally biased region" description="Low complexity" evidence="1">
    <location>
        <begin position="221"/>
        <end position="238"/>
    </location>
</feature>
<feature type="compositionally biased region" description="Polar residues" evidence="1">
    <location>
        <begin position="132"/>
        <end position="155"/>
    </location>
</feature>
<evidence type="ECO:0000256" key="1">
    <source>
        <dbReference type="SAM" id="MobiDB-lite"/>
    </source>
</evidence>
<gene>
    <name evidence="2" type="ORF">NP233_g1244</name>
</gene>
<organism evidence="2 3">
    <name type="scientific">Leucocoprinus birnbaumii</name>
    <dbReference type="NCBI Taxonomy" id="56174"/>
    <lineage>
        <taxon>Eukaryota</taxon>
        <taxon>Fungi</taxon>
        <taxon>Dikarya</taxon>
        <taxon>Basidiomycota</taxon>
        <taxon>Agaricomycotina</taxon>
        <taxon>Agaricomycetes</taxon>
        <taxon>Agaricomycetidae</taxon>
        <taxon>Agaricales</taxon>
        <taxon>Agaricineae</taxon>
        <taxon>Agaricaceae</taxon>
        <taxon>Leucocoprinus</taxon>
    </lineage>
</organism>
<evidence type="ECO:0000313" key="2">
    <source>
        <dbReference type="EMBL" id="KAJ3575237.1"/>
    </source>
</evidence>
<accession>A0AAD5W0A6</accession>
<feature type="region of interest" description="Disordered" evidence="1">
    <location>
        <begin position="198"/>
        <end position="238"/>
    </location>
</feature>